<dbReference type="Proteomes" id="UP000789920">
    <property type="component" value="Unassembled WGS sequence"/>
</dbReference>
<feature type="non-terminal residue" evidence="1">
    <location>
        <position position="1"/>
    </location>
</feature>
<sequence>GNSEREFSTQDIPICDPHVMFYVGVNRKPKETKDYVHFSTECAEYNSVTGSSNIRMEMTILYLSQSIWVKYLEVVGANIKVRTKYIISGNVKFSDSGKMMVEATNIDYVKGLEFNYNTSENLSSSKTNTRSIINFIADDVDSTSPQIKKPKFSAFSREDDNITAPVVCETIKITIDIEEEYGSSSESKKSLNHIDLETIDDYQEMKFDQDNKFMRESSEDHTQDEKHTEESQAKSGTRSTRSSKKKKRKNVKRK</sequence>
<proteinExistence type="predicted"/>
<name>A0ACA9N1M5_9GLOM</name>
<organism evidence="1 2">
    <name type="scientific">Racocetra persica</name>
    <dbReference type="NCBI Taxonomy" id="160502"/>
    <lineage>
        <taxon>Eukaryota</taxon>
        <taxon>Fungi</taxon>
        <taxon>Fungi incertae sedis</taxon>
        <taxon>Mucoromycota</taxon>
        <taxon>Glomeromycotina</taxon>
        <taxon>Glomeromycetes</taxon>
        <taxon>Diversisporales</taxon>
        <taxon>Gigasporaceae</taxon>
        <taxon>Racocetra</taxon>
    </lineage>
</organism>
<accession>A0ACA9N1M5</accession>
<reference evidence="1" key="1">
    <citation type="submission" date="2021-06" db="EMBL/GenBank/DDBJ databases">
        <authorList>
            <person name="Kallberg Y."/>
            <person name="Tangrot J."/>
            <person name="Rosling A."/>
        </authorList>
    </citation>
    <scope>NUCLEOTIDE SEQUENCE</scope>
    <source>
        <strain evidence="1">MA461A</strain>
    </source>
</reference>
<keyword evidence="2" id="KW-1185">Reference proteome</keyword>
<evidence type="ECO:0000313" key="1">
    <source>
        <dbReference type="EMBL" id="CAG8628581.1"/>
    </source>
</evidence>
<protein>
    <submittedName>
        <fullName evidence="1">6205_t:CDS:1</fullName>
    </submittedName>
</protein>
<gene>
    <name evidence="1" type="ORF">RPERSI_LOCUS7009</name>
</gene>
<dbReference type="EMBL" id="CAJVQC010011549">
    <property type="protein sequence ID" value="CAG8628581.1"/>
    <property type="molecule type" value="Genomic_DNA"/>
</dbReference>
<evidence type="ECO:0000313" key="2">
    <source>
        <dbReference type="Proteomes" id="UP000789920"/>
    </source>
</evidence>
<comment type="caution">
    <text evidence="1">The sequence shown here is derived from an EMBL/GenBank/DDBJ whole genome shotgun (WGS) entry which is preliminary data.</text>
</comment>